<organism evidence="1 2">
    <name type="scientific">Parascaris univalens</name>
    <name type="common">Nematode worm</name>
    <dbReference type="NCBI Taxonomy" id="6257"/>
    <lineage>
        <taxon>Eukaryota</taxon>
        <taxon>Metazoa</taxon>
        <taxon>Ecdysozoa</taxon>
        <taxon>Nematoda</taxon>
        <taxon>Chromadorea</taxon>
        <taxon>Rhabditida</taxon>
        <taxon>Spirurina</taxon>
        <taxon>Ascaridomorpha</taxon>
        <taxon>Ascaridoidea</taxon>
        <taxon>Ascarididae</taxon>
        <taxon>Parascaris</taxon>
    </lineage>
</organism>
<keyword evidence="1" id="KW-1185">Reference proteome</keyword>
<sequence>VTQISAFNVADSYRNKTVYYLKKSDRNGKCTSGCSQWSMSLRHRPTIRLYLLNKIIDRHITIADCLNEFVVRQLWMCYLPCRSSMRTWHCTHLCTRIWRSLWHNTTRCHTTHWRRMPCGRILSTSVSSNIDRYDIPQLLLCNFFCSLK</sequence>
<dbReference type="WBParaSite" id="PgR057_g016_t01">
    <property type="protein sequence ID" value="PgR057_g016_t01"/>
    <property type="gene ID" value="PgR057_g016"/>
</dbReference>
<dbReference type="AlphaFoldDB" id="A0A915BUB4"/>
<reference evidence="2" key="1">
    <citation type="submission" date="2022-11" db="UniProtKB">
        <authorList>
            <consortium name="WormBaseParasite"/>
        </authorList>
    </citation>
    <scope>IDENTIFICATION</scope>
</reference>
<name>A0A915BUB4_PARUN</name>
<accession>A0A915BUB4</accession>
<evidence type="ECO:0000313" key="2">
    <source>
        <dbReference type="WBParaSite" id="PgR057_g016_t01"/>
    </source>
</evidence>
<protein>
    <submittedName>
        <fullName evidence="2">Uncharacterized protein</fullName>
    </submittedName>
</protein>
<evidence type="ECO:0000313" key="1">
    <source>
        <dbReference type="Proteomes" id="UP000887569"/>
    </source>
</evidence>
<dbReference type="Proteomes" id="UP000887569">
    <property type="component" value="Unplaced"/>
</dbReference>
<proteinExistence type="predicted"/>